<dbReference type="SUPFAM" id="SSF54593">
    <property type="entry name" value="Glyoxalase/Bleomycin resistance protein/Dihydroxybiphenyl dioxygenase"/>
    <property type="match status" value="1"/>
</dbReference>
<organism evidence="2">
    <name type="scientific">hydrothermal vent metagenome</name>
    <dbReference type="NCBI Taxonomy" id="652676"/>
    <lineage>
        <taxon>unclassified sequences</taxon>
        <taxon>metagenomes</taxon>
        <taxon>ecological metagenomes</taxon>
    </lineage>
</organism>
<dbReference type="InterPro" id="IPR029068">
    <property type="entry name" value="Glyas_Bleomycin-R_OHBP_Dase"/>
</dbReference>
<name>A0A3B0ZS47_9ZZZZ</name>
<evidence type="ECO:0000313" key="2">
    <source>
        <dbReference type="EMBL" id="VAW90262.1"/>
    </source>
</evidence>
<dbReference type="PANTHER" id="PTHR33993:SF1">
    <property type="entry name" value="GLYOXALASE FAMILY PROTEIN"/>
    <property type="match status" value="1"/>
</dbReference>
<dbReference type="CDD" id="cd07247">
    <property type="entry name" value="SgaA_N_like"/>
    <property type="match status" value="1"/>
</dbReference>
<reference evidence="2" key="1">
    <citation type="submission" date="2018-06" db="EMBL/GenBank/DDBJ databases">
        <authorList>
            <person name="Zhirakovskaya E."/>
        </authorList>
    </citation>
    <scope>NUCLEOTIDE SEQUENCE</scope>
</reference>
<protein>
    <submittedName>
        <fullName evidence="2">Glyoxalase family protein</fullName>
    </submittedName>
</protein>
<dbReference type="Pfam" id="PF00903">
    <property type="entry name" value="Glyoxalase"/>
    <property type="match status" value="1"/>
</dbReference>
<sequence>MLSVVLSILLITEIGSYEVNKHEKINYVEFPAKDIQATKQFFSQIFGWSFEDFGPDYAAFSGQGVDGGFYTSELNSSTANGAALVVFYSQNLEATQAKIEAAGGIIVMPIFAFPGGRRFQFTEPSGNEFAVWSEK</sequence>
<dbReference type="AlphaFoldDB" id="A0A3B0ZS47"/>
<dbReference type="InterPro" id="IPR037523">
    <property type="entry name" value="VOC_core"/>
</dbReference>
<dbReference type="PANTHER" id="PTHR33993">
    <property type="entry name" value="GLYOXALASE-RELATED"/>
    <property type="match status" value="1"/>
</dbReference>
<dbReference type="Gene3D" id="3.10.180.10">
    <property type="entry name" value="2,3-Dihydroxybiphenyl 1,2-Dioxygenase, domain 1"/>
    <property type="match status" value="1"/>
</dbReference>
<feature type="domain" description="VOC" evidence="1">
    <location>
        <begin position="24"/>
        <end position="134"/>
    </location>
</feature>
<proteinExistence type="predicted"/>
<gene>
    <name evidence="2" type="ORF">MNBD_GAMMA18-2323</name>
</gene>
<dbReference type="InterPro" id="IPR004360">
    <property type="entry name" value="Glyas_Fos-R_dOase_dom"/>
</dbReference>
<dbReference type="InterPro" id="IPR052164">
    <property type="entry name" value="Anthracycline_SecMetBiosynth"/>
</dbReference>
<accession>A0A3B0ZS47</accession>
<dbReference type="EMBL" id="UOFP01000316">
    <property type="protein sequence ID" value="VAW90262.1"/>
    <property type="molecule type" value="Genomic_DNA"/>
</dbReference>
<dbReference type="PROSITE" id="PS51819">
    <property type="entry name" value="VOC"/>
    <property type="match status" value="1"/>
</dbReference>
<evidence type="ECO:0000259" key="1">
    <source>
        <dbReference type="PROSITE" id="PS51819"/>
    </source>
</evidence>